<proteinExistence type="predicted"/>
<protein>
    <recommendedName>
        <fullName evidence="4">Adhesin</fullName>
    </recommendedName>
</protein>
<dbReference type="EMBL" id="OCMF01000001">
    <property type="protein sequence ID" value="SOC78608.1"/>
    <property type="molecule type" value="Genomic_DNA"/>
</dbReference>
<dbReference type="Proteomes" id="UP000219193">
    <property type="component" value="Unassembled WGS sequence"/>
</dbReference>
<keyword evidence="1" id="KW-0732">Signal</keyword>
<accession>A0A285WZX5</accession>
<dbReference type="OrthoDB" id="1420424at2"/>
<keyword evidence="3" id="KW-1185">Reference proteome</keyword>
<dbReference type="AlphaFoldDB" id="A0A285WZX5"/>
<evidence type="ECO:0008006" key="4">
    <source>
        <dbReference type="Google" id="ProtNLM"/>
    </source>
</evidence>
<dbReference type="RefSeq" id="WP_097054419.1">
    <property type="nucleotide sequence ID" value="NZ_OCMF01000001.1"/>
</dbReference>
<feature type="signal peptide" evidence="1">
    <location>
        <begin position="1"/>
        <end position="21"/>
    </location>
</feature>
<gene>
    <name evidence="2" type="ORF">SAMN06296241_0120</name>
</gene>
<name>A0A285WZX5_9FLAO</name>
<evidence type="ECO:0000256" key="1">
    <source>
        <dbReference type="SAM" id="SignalP"/>
    </source>
</evidence>
<organism evidence="2 3">
    <name type="scientific">Salinimicrobium sediminis</name>
    <dbReference type="NCBI Taxonomy" id="1343891"/>
    <lineage>
        <taxon>Bacteria</taxon>
        <taxon>Pseudomonadati</taxon>
        <taxon>Bacteroidota</taxon>
        <taxon>Flavobacteriia</taxon>
        <taxon>Flavobacteriales</taxon>
        <taxon>Flavobacteriaceae</taxon>
        <taxon>Salinimicrobium</taxon>
    </lineage>
</organism>
<sequence>MKIIELKYLVLALLCAGTTIAQTSKFDKTFKTNKDVTVHIDARHTQVLVEYWDKNEVQVSAFLEGGQKDNSNEALMKWKLDVDANASEVRINSTGAPGHPGDFNMAGLQAPLAKLPEMIAPLTEMIGPMLENLSGQPLPPEFFASMSEVKFDYQEYQKDGEKYLQKFEKKMEKNFGKDFEKAMEEWAANFEKDSAKWKKQELKMEAWSKDFEKDMEAWGEKFGKDMEKWGEEFGKEMEAWAANIERQAESQPGNGKKRVIIIKDGSSAKKVLKVKMPGSGQLKLDVRYGEVKLAGNTNNLRGNISHSKFSAAGINGKNTNLKVAYTPVAVKTWNYGVLNAAYVQDLRIDKALSIKLDSNSSDVHIGELSENGILAGSFGELKIDKLASNFKSLDITLENSDLELDLPESSYNITYNGTNSEVNYPKGLKLSTSSNYDNQKLKGYNGSQNSGGTINIHAKFSDVLLK</sequence>
<reference evidence="3" key="1">
    <citation type="submission" date="2017-09" db="EMBL/GenBank/DDBJ databases">
        <authorList>
            <person name="Varghese N."/>
            <person name="Submissions S."/>
        </authorList>
    </citation>
    <scope>NUCLEOTIDE SEQUENCE [LARGE SCALE GENOMIC DNA]</scope>
    <source>
        <strain evidence="3">CGMCC 1.12641</strain>
    </source>
</reference>
<feature type="chain" id="PRO_5012289839" description="Adhesin" evidence="1">
    <location>
        <begin position="22"/>
        <end position="466"/>
    </location>
</feature>
<evidence type="ECO:0000313" key="3">
    <source>
        <dbReference type="Proteomes" id="UP000219193"/>
    </source>
</evidence>
<evidence type="ECO:0000313" key="2">
    <source>
        <dbReference type="EMBL" id="SOC78608.1"/>
    </source>
</evidence>